<organism evidence="2 3">
    <name type="scientific">Aspergillus keveii</name>
    <dbReference type="NCBI Taxonomy" id="714993"/>
    <lineage>
        <taxon>Eukaryota</taxon>
        <taxon>Fungi</taxon>
        <taxon>Dikarya</taxon>
        <taxon>Ascomycota</taxon>
        <taxon>Pezizomycotina</taxon>
        <taxon>Eurotiomycetes</taxon>
        <taxon>Eurotiomycetidae</taxon>
        <taxon>Eurotiales</taxon>
        <taxon>Aspergillaceae</taxon>
        <taxon>Aspergillus</taxon>
        <taxon>Aspergillus subgen. Nidulantes</taxon>
    </lineage>
</organism>
<name>A0ABR4FV10_9EURO</name>
<protein>
    <recommendedName>
        <fullName evidence="1">DUF7730 domain-containing protein</fullName>
    </recommendedName>
</protein>
<dbReference type="EMBL" id="JBFTWV010000103">
    <property type="protein sequence ID" value="KAL2787117.1"/>
    <property type="molecule type" value="Genomic_DNA"/>
</dbReference>
<accession>A0ABR4FV10</accession>
<gene>
    <name evidence="2" type="ORF">BJX66DRAFT_311608</name>
</gene>
<evidence type="ECO:0000313" key="2">
    <source>
        <dbReference type="EMBL" id="KAL2787117.1"/>
    </source>
</evidence>
<keyword evidence="3" id="KW-1185">Reference proteome</keyword>
<evidence type="ECO:0000259" key="1">
    <source>
        <dbReference type="Pfam" id="PF24864"/>
    </source>
</evidence>
<evidence type="ECO:0000313" key="3">
    <source>
        <dbReference type="Proteomes" id="UP001610563"/>
    </source>
</evidence>
<feature type="domain" description="DUF7730" evidence="1">
    <location>
        <begin position="28"/>
        <end position="118"/>
    </location>
</feature>
<dbReference type="Pfam" id="PF24864">
    <property type="entry name" value="DUF7730"/>
    <property type="match status" value="1"/>
</dbReference>
<comment type="caution">
    <text evidence="2">The sequence shown here is derived from an EMBL/GenBank/DDBJ whole genome shotgun (WGS) entry which is preliminary data.</text>
</comment>
<dbReference type="InterPro" id="IPR056632">
    <property type="entry name" value="DUF7730"/>
</dbReference>
<sequence>MAPQRKRSLTIPLSNPARILWRRQKTTDQSQSILFRQLPLEVRELIYQYTSYFPDQVGSTISGKGLDVHIFSHAGKLVWRRCLGIDGAACSSHCYRKFYAHTTRSANLLAMVLTCRRM</sequence>
<dbReference type="Proteomes" id="UP001610563">
    <property type="component" value="Unassembled WGS sequence"/>
</dbReference>
<proteinExistence type="predicted"/>
<reference evidence="2 3" key="1">
    <citation type="submission" date="2024-07" db="EMBL/GenBank/DDBJ databases">
        <title>Section-level genome sequencing and comparative genomics of Aspergillus sections Usti and Cavernicolus.</title>
        <authorList>
            <consortium name="Lawrence Berkeley National Laboratory"/>
            <person name="Nybo J.L."/>
            <person name="Vesth T.C."/>
            <person name="Theobald S."/>
            <person name="Frisvad J.C."/>
            <person name="Larsen T.O."/>
            <person name="Kjaerboelling I."/>
            <person name="Rothschild-Mancinelli K."/>
            <person name="Lyhne E.K."/>
            <person name="Kogle M.E."/>
            <person name="Barry K."/>
            <person name="Clum A."/>
            <person name="Na H."/>
            <person name="Ledsgaard L."/>
            <person name="Lin J."/>
            <person name="Lipzen A."/>
            <person name="Kuo A."/>
            <person name="Riley R."/>
            <person name="Mondo S."/>
            <person name="Labutti K."/>
            <person name="Haridas S."/>
            <person name="Pangalinan J."/>
            <person name="Salamov A.A."/>
            <person name="Simmons B.A."/>
            <person name="Magnuson J.K."/>
            <person name="Chen J."/>
            <person name="Drula E."/>
            <person name="Henrissat B."/>
            <person name="Wiebenga A."/>
            <person name="Lubbers R.J."/>
            <person name="Gomes A.C."/>
            <person name="Makela M.R."/>
            <person name="Stajich J."/>
            <person name="Grigoriev I.V."/>
            <person name="Mortensen U.H."/>
            <person name="De Vries R.P."/>
            <person name="Baker S.E."/>
            <person name="Andersen M.R."/>
        </authorList>
    </citation>
    <scope>NUCLEOTIDE SEQUENCE [LARGE SCALE GENOMIC DNA]</scope>
    <source>
        <strain evidence="2 3">CBS 209.92</strain>
    </source>
</reference>